<protein>
    <submittedName>
        <fullName evidence="1">Uncharacterized protein</fullName>
    </submittedName>
</protein>
<dbReference type="Proteomes" id="UP000011873">
    <property type="component" value="Unassembled WGS sequence"/>
</dbReference>
<accession>M6C301</accession>
<gene>
    <name evidence="1" type="ORF">LEP1GSC016_2408</name>
</gene>
<evidence type="ECO:0000313" key="2">
    <source>
        <dbReference type="Proteomes" id="UP000011873"/>
    </source>
</evidence>
<proteinExistence type="predicted"/>
<dbReference type="AlphaFoldDB" id="M6C301"/>
<reference evidence="1 2" key="1">
    <citation type="submission" date="2013-01" db="EMBL/GenBank/DDBJ databases">
        <authorList>
            <person name="Harkins D.M."/>
            <person name="Durkin A.S."/>
            <person name="Brinkac L.M."/>
            <person name="Haft D.H."/>
            <person name="Selengut J.D."/>
            <person name="Sanka R."/>
            <person name="DePew J."/>
            <person name="Purushe J."/>
            <person name="Galloway R.L."/>
            <person name="Vinetz J.M."/>
            <person name="Sutton G.G."/>
            <person name="Nierman W.C."/>
            <person name="Fouts D.E."/>
        </authorList>
    </citation>
    <scope>NUCLEOTIDE SEQUENCE [LARGE SCALE GENOMIC DNA]</scope>
    <source>
        <strain evidence="1 2">Sponselee CDC</strain>
    </source>
</reference>
<dbReference type="PATRIC" id="fig|1218567.3.peg.1306"/>
<organism evidence="1 2">
    <name type="scientific">Leptospira borgpetersenii serovar Hardjo-bovis str. Sponselee</name>
    <dbReference type="NCBI Taxonomy" id="1303729"/>
    <lineage>
        <taxon>Bacteria</taxon>
        <taxon>Pseudomonadati</taxon>
        <taxon>Spirochaetota</taxon>
        <taxon>Spirochaetia</taxon>
        <taxon>Leptospirales</taxon>
        <taxon>Leptospiraceae</taxon>
        <taxon>Leptospira</taxon>
    </lineage>
</organism>
<name>M6C301_LEPBO</name>
<evidence type="ECO:0000313" key="1">
    <source>
        <dbReference type="EMBL" id="EMJ83153.1"/>
    </source>
</evidence>
<comment type="caution">
    <text evidence="1">The sequence shown here is derived from an EMBL/GenBank/DDBJ whole genome shotgun (WGS) entry which is preliminary data.</text>
</comment>
<sequence length="46" mass="5489">MSQNFGRNIIANFSQNEEISIETVPFRSSYIVRFWDKLLIKRTLPE</sequence>
<dbReference type="EMBL" id="ANMU01000051">
    <property type="protein sequence ID" value="EMJ83153.1"/>
    <property type="molecule type" value="Genomic_DNA"/>
</dbReference>